<dbReference type="PANTHER" id="PTHR33022:SF20">
    <property type="entry name" value="UBIQUITIN-LIKE PROTEASE FAMILY PROFILE DOMAIN-CONTAINING PROTEIN"/>
    <property type="match status" value="1"/>
</dbReference>
<keyword evidence="2" id="KW-1185">Reference proteome</keyword>
<dbReference type="PANTHER" id="PTHR33022">
    <property type="entry name" value="DUF1985 DOMAIN-CONTAINING PROTEIN"/>
    <property type="match status" value="1"/>
</dbReference>
<sequence>MIYIKGTPQQTDGSLDCGVYVAAYVEHISDGNGVSNFFDSEFICIRYTALLWNYGMQNIQDDATSDNEAPKRRNRIHRL</sequence>
<comment type="caution">
    <text evidence="1">The sequence shown here is derived from an EMBL/GenBank/DDBJ whole genome shotgun (WGS) entry which is preliminary data.</text>
</comment>
<dbReference type="Gene3D" id="3.40.395.10">
    <property type="entry name" value="Adenoviral Proteinase, Chain A"/>
    <property type="match status" value="1"/>
</dbReference>
<organism evidence="1 2">
    <name type="scientific">Solanum bulbocastanum</name>
    <name type="common">Wild potato</name>
    <dbReference type="NCBI Taxonomy" id="147425"/>
    <lineage>
        <taxon>Eukaryota</taxon>
        <taxon>Viridiplantae</taxon>
        <taxon>Streptophyta</taxon>
        <taxon>Embryophyta</taxon>
        <taxon>Tracheophyta</taxon>
        <taxon>Spermatophyta</taxon>
        <taxon>Magnoliopsida</taxon>
        <taxon>eudicotyledons</taxon>
        <taxon>Gunneridae</taxon>
        <taxon>Pentapetalae</taxon>
        <taxon>asterids</taxon>
        <taxon>lamiids</taxon>
        <taxon>Solanales</taxon>
        <taxon>Solanaceae</taxon>
        <taxon>Solanoideae</taxon>
        <taxon>Solaneae</taxon>
        <taxon>Solanum</taxon>
    </lineage>
</organism>
<evidence type="ECO:0000313" key="1">
    <source>
        <dbReference type="EMBL" id="KAK6780300.1"/>
    </source>
</evidence>
<gene>
    <name evidence="1" type="ORF">RDI58_022484</name>
</gene>
<dbReference type="AlphaFoldDB" id="A0AAN8T459"/>
<protein>
    <recommendedName>
        <fullName evidence="3">Ubiquitin-like protease family profile domain-containing protein</fullName>
    </recommendedName>
</protein>
<dbReference type="SUPFAM" id="SSF54001">
    <property type="entry name" value="Cysteine proteinases"/>
    <property type="match status" value="1"/>
</dbReference>
<accession>A0AAN8T459</accession>
<dbReference type="Proteomes" id="UP001371456">
    <property type="component" value="Unassembled WGS sequence"/>
</dbReference>
<dbReference type="EMBL" id="JBANQN010000009">
    <property type="protein sequence ID" value="KAK6780300.1"/>
    <property type="molecule type" value="Genomic_DNA"/>
</dbReference>
<reference evidence="1 2" key="1">
    <citation type="submission" date="2024-02" db="EMBL/GenBank/DDBJ databases">
        <title>de novo genome assembly of Solanum bulbocastanum strain 11H21.</title>
        <authorList>
            <person name="Hosaka A.J."/>
        </authorList>
    </citation>
    <scope>NUCLEOTIDE SEQUENCE [LARGE SCALE GENOMIC DNA]</scope>
    <source>
        <tissue evidence="1">Young leaves</tissue>
    </source>
</reference>
<evidence type="ECO:0000313" key="2">
    <source>
        <dbReference type="Proteomes" id="UP001371456"/>
    </source>
</evidence>
<evidence type="ECO:0008006" key="3">
    <source>
        <dbReference type="Google" id="ProtNLM"/>
    </source>
</evidence>
<proteinExistence type="predicted"/>
<name>A0AAN8T459_SOLBU</name>
<dbReference type="InterPro" id="IPR038765">
    <property type="entry name" value="Papain-like_cys_pep_sf"/>
</dbReference>